<gene>
    <name evidence="2" type="ORF">A2822_03570</name>
</gene>
<protein>
    <submittedName>
        <fullName evidence="2">Uncharacterized protein</fullName>
    </submittedName>
</protein>
<accession>A0A1G2HSR5</accession>
<dbReference type="Proteomes" id="UP000178774">
    <property type="component" value="Unassembled WGS sequence"/>
</dbReference>
<keyword evidence="1" id="KW-0175">Coiled coil</keyword>
<evidence type="ECO:0000313" key="2">
    <source>
        <dbReference type="EMBL" id="OGZ65586.1"/>
    </source>
</evidence>
<feature type="coiled-coil region" evidence="1">
    <location>
        <begin position="31"/>
        <end position="58"/>
    </location>
</feature>
<evidence type="ECO:0000256" key="1">
    <source>
        <dbReference type="SAM" id="Coils"/>
    </source>
</evidence>
<reference evidence="2 3" key="1">
    <citation type="journal article" date="2016" name="Nat. Commun.">
        <title>Thousands of microbial genomes shed light on interconnected biogeochemical processes in an aquifer system.</title>
        <authorList>
            <person name="Anantharaman K."/>
            <person name="Brown C.T."/>
            <person name="Hug L.A."/>
            <person name="Sharon I."/>
            <person name="Castelle C.J."/>
            <person name="Probst A.J."/>
            <person name="Thomas B.C."/>
            <person name="Singh A."/>
            <person name="Wilkins M.J."/>
            <person name="Karaoz U."/>
            <person name="Brodie E.L."/>
            <person name="Williams K.H."/>
            <person name="Hubbard S.S."/>
            <person name="Banfield J.F."/>
        </authorList>
    </citation>
    <scope>NUCLEOTIDE SEQUENCE [LARGE SCALE GENOMIC DNA]</scope>
</reference>
<comment type="caution">
    <text evidence="2">The sequence shown here is derived from an EMBL/GenBank/DDBJ whole genome shotgun (WGS) entry which is preliminary data.</text>
</comment>
<proteinExistence type="predicted"/>
<dbReference type="EMBL" id="MHOP01000020">
    <property type="protein sequence ID" value="OGZ65586.1"/>
    <property type="molecule type" value="Genomic_DNA"/>
</dbReference>
<organism evidence="2 3">
    <name type="scientific">Candidatus Staskawiczbacteria bacterium RIFCSPHIGHO2_01_FULL_41_41</name>
    <dbReference type="NCBI Taxonomy" id="1802203"/>
    <lineage>
        <taxon>Bacteria</taxon>
        <taxon>Candidatus Staskawicziibacteriota</taxon>
    </lineage>
</organism>
<dbReference type="AlphaFoldDB" id="A0A1G2HSR5"/>
<name>A0A1G2HSR5_9BACT</name>
<evidence type="ECO:0000313" key="3">
    <source>
        <dbReference type="Proteomes" id="UP000178774"/>
    </source>
</evidence>
<sequence length="138" mass="16308">MKGEKLGEEKNEEILDAIELTPRELEYDDERETIEKRYADKKAELETAKLNLKNLSEYSYRELKNELIDTPNYANRIRGTQDKPNYSRVRLTEESGKEIIEIIENIEKETKENEEYRRKALKDALLKLTRSGALNQEK</sequence>